<keyword evidence="2" id="KW-1133">Transmembrane helix</keyword>
<dbReference type="Proteomes" id="UP000826234">
    <property type="component" value="Unassembled WGS sequence"/>
</dbReference>
<feature type="region of interest" description="Disordered" evidence="1">
    <location>
        <begin position="245"/>
        <end position="279"/>
    </location>
</feature>
<feature type="region of interest" description="Disordered" evidence="1">
    <location>
        <begin position="327"/>
        <end position="360"/>
    </location>
</feature>
<gene>
    <name evidence="3" type="ORF">JD844_019469</name>
</gene>
<keyword evidence="2" id="KW-0812">Transmembrane</keyword>
<evidence type="ECO:0000256" key="1">
    <source>
        <dbReference type="SAM" id="MobiDB-lite"/>
    </source>
</evidence>
<dbReference type="EMBL" id="JAIPUX010000026">
    <property type="protein sequence ID" value="KAH0631719.1"/>
    <property type="molecule type" value="Genomic_DNA"/>
</dbReference>
<comment type="caution">
    <text evidence="3">The sequence shown here is derived from an EMBL/GenBank/DDBJ whole genome shotgun (WGS) entry which is preliminary data.</text>
</comment>
<name>A0ABQ7TPU1_PHRPL</name>
<feature type="transmembrane region" description="Helical" evidence="2">
    <location>
        <begin position="143"/>
        <end position="166"/>
    </location>
</feature>
<accession>A0ABQ7TPU1</accession>
<sequence length="360" mass="39139">VTPLLASLPGFQRLEVKTIRPGSVVVGFDALFLAKAPGLWAALNRSSLSERLPPGLWVANASVLRSMTQEKHLDLCTILFSCQAGYECVAEGGIGRAICISLCHRDYCKNQGICTHTANHTPVCHDFWFLGVRCDYKVTQQGVLGVACGLLLSLVVVGVAVAGLVIRRVRLLLLEARADQTKSSYRRFCRLDDISAHYWSEPWLASASSLDNPAFSNSEELLHLQILDTGCYSCQEEPLAPDGYCKQPHDGLGPAGRPSSGYHWDESSNSANDPMVDSGKASEVSVCSWPMKPIHSETERLPLNGADLLTIPSGRRRVLGHDLASRLPCRREGPSGRPASNSKKANGAEDTGIFLTEREV</sequence>
<feature type="non-terminal residue" evidence="3">
    <location>
        <position position="1"/>
    </location>
</feature>
<evidence type="ECO:0000256" key="2">
    <source>
        <dbReference type="SAM" id="Phobius"/>
    </source>
</evidence>
<keyword evidence="4" id="KW-1185">Reference proteome</keyword>
<organism evidence="3 4">
    <name type="scientific">Phrynosoma platyrhinos</name>
    <name type="common">Desert horned lizard</name>
    <dbReference type="NCBI Taxonomy" id="52577"/>
    <lineage>
        <taxon>Eukaryota</taxon>
        <taxon>Metazoa</taxon>
        <taxon>Chordata</taxon>
        <taxon>Craniata</taxon>
        <taxon>Vertebrata</taxon>
        <taxon>Euteleostomi</taxon>
        <taxon>Lepidosauria</taxon>
        <taxon>Squamata</taxon>
        <taxon>Bifurcata</taxon>
        <taxon>Unidentata</taxon>
        <taxon>Episquamata</taxon>
        <taxon>Toxicofera</taxon>
        <taxon>Iguania</taxon>
        <taxon>Phrynosomatidae</taxon>
        <taxon>Phrynosomatinae</taxon>
        <taxon>Phrynosoma</taxon>
    </lineage>
</organism>
<evidence type="ECO:0000313" key="4">
    <source>
        <dbReference type="Proteomes" id="UP000826234"/>
    </source>
</evidence>
<proteinExistence type="predicted"/>
<reference evidence="3 4" key="1">
    <citation type="journal article" date="2022" name="Gigascience">
        <title>A chromosome-level genome assembly and annotation of the desert horned lizard, Phrynosoma platyrhinos, provides insight into chromosomal rearrangements among reptiles.</title>
        <authorList>
            <person name="Koochekian N."/>
            <person name="Ascanio A."/>
            <person name="Farleigh K."/>
            <person name="Card D.C."/>
            <person name="Schield D.R."/>
            <person name="Castoe T.A."/>
            <person name="Jezkova T."/>
        </authorList>
    </citation>
    <scope>NUCLEOTIDE SEQUENCE [LARGE SCALE GENOMIC DNA]</scope>
    <source>
        <strain evidence="3">NK-2021</strain>
    </source>
</reference>
<evidence type="ECO:0000313" key="3">
    <source>
        <dbReference type="EMBL" id="KAH0631719.1"/>
    </source>
</evidence>
<keyword evidence="2" id="KW-0472">Membrane</keyword>
<protein>
    <submittedName>
        <fullName evidence="3">Uncharacterized protein</fullName>
    </submittedName>
</protein>